<dbReference type="Proteomes" id="UP001231649">
    <property type="component" value="Chromosome 17"/>
</dbReference>
<comment type="caution">
    <text evidence="1">The sequence shown here is derived from an EMBL/GenBank/DDBJ whole genome shotgun (WGS) entry which is preliminary data.</text>
</comment>
<protein>
    <submittedName>
        <fullName evidence="1">Uncharacterized protein</fullName>
    </submittedName>
</protein>
<organism evidence="1 2">
    <name type="scientific">Mythimna loreyi</name>
    <dbReference type="NCBI Taxonomy" id="667449"/>
    <lineage>
        <taxon>Eukaryota</taxon>
        <taxon>Metazoa</taxon>
        <taxon>Ecdysozoa</taxon>
        <taxon>Arthropoda</taxon>
        <taxon>Hexapoda</taxon>
        <taxon>Insecta</taxon>
        <taxon>Pterygota</taxon>
        <taxon>Neoptera</taxon>
        <taxon>Endopterygota</taxon>
        <taxon>Lepidoptera</taxon>
        <taxon>Glossata</taxon>
        <taxon>Ditrysia</taxon>
        <taxon>Noctuoidea</taxon>
        <taxon>Noctuidae</taxon>
        <taxon>Noctuinae</taxon>
        <taxon>Hadenini</taxon>
        <taxon>Mythimna</taxon>
    </lineage>
</organism>
<name>A0ACC2QE70_9NEOP</name>
<dbReference type="EMBL" id="CM056793">
    <property type="protein sequence ID" value="KAJ8714970.1"/>
    <property type="molecule type" value="Genomic_DNA"/>
</dbReference>
<reference evidence="1" key="1">
    <citation type="submission" date="2023-03" db="EMBL/GenBank/DDBJ databases">
        <title>Chromosome-level genomes of two armyworms, Mythimna separata and Mythimna loreyi, provide insights into the biosynthesis and reception of sex pheromones.</title>
        <authorList>
            <person name="Zhao H."/>
        </authorList>
    </citation>
    <scope>NUCLEOTIDE SEQUENCE</scope>
    <source>
        <strain evidence="1">BeijingLab</strain>
    </source>
</reference>
<evidence type="ECO:0000313" key="1">
    <source>
        <dbReference type="EMBL" id="KAJ8714970.1"/>
    </source>
</evidence>
<proteinExistence type="predicted"/>
<gene>
    <name evidence="1" type="ORF">PYW08_004951</name>
</gene>
<keyword evidence="2" id="KW-1185">Reference proteome</keyword>
<evidence type="ECO:0000313" key="2">
    <source>
        <dbReference type="Proteomes" id="UP001231649"/>
    </source>
</evidence>
<sequence length="185" mass="20857">MKTTHYRNYAELQNVLPVNADTNDTNISQNEGIPAATISRQCSSDNVSTEMTIERPTEAPMEPEVQDISHRIIDVNHFVTELIKFSVHKSLATLKFECEHYVGLQSEFIYVCSLCGYKNKIKSSLADVNKAAVAGVMAAGCGQVQLNQFLSEVGLPNMSDFTYNKMHNDICDDWEKTTWDEKGWR</sequence>
<accession>A0ACC2QE70</accession>